<sequence>MSAAWPGEWKRTLFGSSSARSGRWCTPPSSRTKSLASPRVQGRSSLPRQKQQSALCSS</sequence>
<evidence type="ECO:0000256" key="1">
    <source>
        <dbReference type="SAM" id="MobiDB-lite"/>
    </source>
</evidence>
<dbReference type="Proteomes" id="UP000626109">
    <property type="component" value="Unassembled WGS sequence"/>
</dbReference>
<dbReference type="EMBL" id="CAJNNW010036698">
    <property type="protein sequence ID" value="CAE8736825.1"/>
    <property type="molecule type" value="Genomic_DNA"/>
</dbReference>
<dbReference type="AlphaFoldDB" id="A0A813LZL3"/>
<protein>
    <submittedName>
        <fullName evidence="2">Uncharacterized protein</fullName>
    </submittedName>
</protein>
<proteinExistence type="predicted"/>
<accession>A0A813LZL3</accession>
<organism evidence="2 3">
    <name type="scientific">Polarella glacialis</name>
    <name type="common">Dinoflagellate</name>
    <dbReference type="NCBI Taxonomy" id="89957"/>
    <lineage>
        <taxon>Eukaryota</taxon>
        <taxon>Sar</taxon>
        <taxon>Alveolata</taxon>
        <taxon>Dinophyceae</taxon>
        <taxon>Suessiales</taxon>
        <taxon>Suessiaceae</taxon>
        <taxon>Polarella</taxon>
    </lineage>
</organism>
<reference evidence="2" key="1">
    <citation type="submission" date="2021-02" db="EMBL/GenBank/DDBJ databases">
        <authorList>
            <person name="Dougan E. K."/>
            <person name="Rhodes N."/>
            <person name="Thang M."/>
            <person name="Chan C."/>
        </authorList>
    </citation>
    <scope>NUCLEOTIDE SEQUENCE</scope>
</reference>
<feature type="compositionally biased region" description="Polar residues" evidence="1">
    <location>
        <begin position="42"/>
        <end position="58"/>
    </location>
</feature>
<evidence type="ECO:0000313" key="2">
    <source>
        <dbReference type="EMBL" id="CAE8736825.1"/>
    </source>
</evidence>
<evidence type="ECO:0000313" key="3">
    <source>
        <dbReference type="Proteomes" id="UP000626109"/>
    </source>
</evidence>
<gene>
    <name evidence="2" type="ORF">PGLA2088_LOCUS48490</name>
</gene>
<name>A0A813LZL3_POLGL</name>
<comment type="caution">
    <text evidence="2">The sequence shown here is derived from an EMBL/GenBank/DDBJ whole genome shotgun (WGS) entry which is preliminary data.</text>
</comment>
<feature type="region of interest" description="Disordered" evidence="1">
    <location>
        <begin position="16"/>
        <end position="58"/>
    </location>
</feature>